<name>A0A7C4CZW2_9CREN</name>
<organism evidence="1">
    <name type="scientific">Ignisphaera aggregans</name>
    <dbReference type="NCBI Taxonomy" id="334771"/>
    <lineage>
        <taxon>Archaea</taxon>
        <taxon>Thermoproteota</taxon>
        <taxon>Thermoprotei</taxon>
        <taxon>Desulfurococcales</taxon>
        <taxon>Desulfurococcaceae</taxon>
        <taxon>Ignisphaera</taxon>
    </lineage>
</organism>
<proteinExistence type="predicted"/>
<comment type="caution">
    <text evidence="1">The sequence shown here is derived from an EMBL/GenBank/DDBJ whole genome shotgun (WGS) entry which is preliminary data.</text>
</comment>
<sequence length="61" mass="6954">MPIRIADVMNISPKIIMNYSLLSFQSYLGSLPETIRISIRLELYIVKEVRLVGLDVGDIFV</sequence>
<reference evidence="1" key="1">
    <citation type="journal article" date="2020" name="mSystems">
        <title>Genome- and Community-Level Interaction Insights into Carbon Utilization and Element Cycling Functions of Hydrothermarchaeota in Hydrothermal Sediment.</title>
        <authorList>
            <person name="Zhou Z."/>
            <person name="Liu Y."/>
            <person name="Xu W."/>
            <person name="Pan J."/>
            <person name="Luo Z.H."/>
            <person name="Li M."/>
        </authorList>
    </citation>
    <scope>NUCLEOTIDE SEQUENCE [LARGE SCALE GENOMIC DNA]</scope>
    <source>
        <strain evidence="1">SpSt-658</strain>
    </source>
</reference>
<gene>
    <name evidence="1" type="ORF">ENU31_00045</name>
</gene>
<evidence type="ECO:0000313" key="1">
    <source>
        <dbReference type="EMBL" id="HGM06787.1"/>
    </source>
</evidence>
<dbReference type="EMBL" id="DTCA01000002">
    <property type="protein sequence ID" value="HGM06787.1"/>
    <property type="molecule type" value="Genomic_DNA"/>
</dbReference>
<protein>
    <submittedName>
        <fullName evidence="1">Uncharacterized protein</fullName>
    </submittedName>
</protein>
<accession>A0A7C4CZW2</accession>
<dbReference type="AlphaFoldDB" id="A0A7C4CZW2"/>